<accession>A0AC34GHW2</accession>
<evidence type="ECO:0000313" key="2">
    <source>
        <dbReference type="WBParaSite" id="ES5_v2.g29266.t1"/>
    </source>
</evidence>
<evidence type="ECO:0000313" key="1">
    <source>
        <dbReference type="Proteomes" id="UP000887579"/>
    </source>
</evidence>
<sequence>MPVGFSNGGGAPIPIATMDFGTKEHRWGLVSDVIPSLIDLLSRSVLHFQKGATQTDPNEDFSALLKFCVMIFSRIFQSREIAVECDHHDSNITTDLLTRRQK</sequence>
<name>A0AC34GHW2_9BILA</name>
<dbReference type="WBParaSite" id="ES5_v2.g29266.t1">
    <property type="protein sequence ID" value="ES5_v2.g29266.t1"/>
    <property type="gene ID" value="ES5_v2.g29266"/>
</dbReference>
<protein>
    <submittedName>
        <fullName evidence="2">Uncharacterized protein</fullName>
    </submittedName>
</protein>
<organism evidence="1 2">
    <name type="scientific">Panagrolaimus sp. ES5</name>
    <dbReference type="NCBI Taxonomy" id="591445"/>
    <lineage>
        <taxon>Eukaryota</taxon>
        <taxon>Metazoa</taxon>
        <taxon>Ecdysozoa</taxon>
        <taxon>Nematoda</taxon>
        <taxon>Chromadorea</taxon>
        <taxon>Rhabditida</taxon>
        <taxon>Tylenchina</taxon>
        <taxon>Panagrolaimomorpha</taxon>
        <taxon>Panagrolaimoidea</taxon>
        <taxon>Panagrolaimidae</taxon>
        <taxon>Panagrolaimus</taxon>
    </lineage>
</organism>
<dbReference type="Proteomes" id="UP000887579">
    <property type="component" value="Unplaced"/>
</dbReference>
<proteinExistence type="predicted"/>
<reference evidence="2" key="1">
    <citation type="submission" date="2022-11" db="UniProtKB">
        <authorList>
            <consortium name="WormBaseParasite"/>
        </authorList>
    </citation>
    <scope>IDENTIFICATION</scope>
</reference>